<gene>
    <name evidence="3" type="ORF">SAMN04489750_2256</name>
</gene>
<dbReference type="SUPFAM" id="SSF50985">
    <property type="entry name" value="RCC1/BLIP-II"/>
    <property type="match status" value="1"/>
</dbReference>
<dbReference type="PROSITE" id="PS51318">
    <property type="entry name" value="TAT"/>
    <property type="match status" value="1"/>
</dbReference>
<keyword evidence="4" id="KW-1185">Reference proteome</keyword>
<organism evidence="3 4">
    <name type="scientific">Branchiibius hedensis</name>
    <dbReference type="NCBI Taxonomy" id="672460"/>
    <lineage>
        <taxon>Bacteria</taxon>
        <taxon>Bacillati</taxon>
        <taxon>Actinomycetota</taxon>
        <taxon>Actinomycetes</taxon>
        <taxon>Micrococcales</taxon>
        <taxon>Dermacoccaceae</taxon>
        <taxon>Branchiibius</taxon>
    </lineage>
</organism>
<feature type="region of interest" description="Disordered" evidence="1">
    <location>
        <begin position="170"/>
        <end position="191"/>
    </location>
</feature>
<reference evidence="4" key="1">
    <citation type="submission" date="2016-10" db="EMBL/GenBank/DDBJ databases">
        <authorList>
            <person name="Varghese N."/>
            <person name="Submissions S."/>
        </authorList>
    </citation>
    <scope>NUCLEOTIDE SEQUENCE [LARGE SCALE GENOMIC DNA]</scope>
    <source>
        <strain evidence="4">DSM 22951</strain>
    </source>
</reference>
<evidence type="ECO:0000313" key="3">
    <source>
        <dbReference type="EMBL" id="SSA34924.1"/>
    </source>
</evidence>
<accession>A0A2Y8ZSI5</accession>
<evidence type="ECO:0000256" key="2">
    <source>
        <dbReference type="SAM" id="SignalP"/>
    </source>
</evidence>
<dbReference type="RefSeq" id="WP_109685847.1">
    <property type="nucleotide sequence ID" value="NZ_QGDN01000001.1"/>
</dbReference>
<feature type="compositionally biased region" description="Low complexity" evidence="1">
    <location>
        <begin position="170"/>
        <end position="184"/>
    </location>
</feature>
<dbReference type="OrthoDB" id="5091875at2"/>
<dbReference type="Gene3D" id="2.130.10.30">
    <property type="entry name" value="Regulator of chromosome condensation 1/beta-lactamase-inhibitor protein II"/>
    <property type="match status" value="1"/>
</dbReference>
<feature type="chain" id="PRO_5015954541" description="Alpha-tubulin suppressor" evidence="2">
    <location>
        <begin position="39"/>
        <end position="522"/>
    </location>
</feature>
<dbReference type="InterPro" id="IPR009091">
    <property type="entry name" value="RCC1/BLIP-II"/>
</dbReference>
<sequence>MPQWTVPVPEVDRRTLVRGAAWSAPVLLVGATALPASASPLSDPQIVATTCFGTVTRCATVPAGTVTFTAYVGPNVAPAGSSVTITLPDGLSFISGSSPQTVAVGANGVVSVPAFKAAGAAGAYSIQASFTNAGTTVTAACTGTVTAAPGGVVGITRSVGGSTAVPTISTTPVPSITTGATGATSGDNNGRNTAIVTSDGSVKYWGENLTGTTTAPNTLGVVTGATEVSVWTSTSSTAAGGAVRTSGNSVYQFYTSGGTAPTVLAVNGITGTVLDVQATQGYGYALTTNGLYYWTTATGTTAPTASLMAGTAGNTITRFSAFGAGGALVKAGQVCTWTAPAATGTPLTCGTGNPSAVTQIQAFAGNSTQGAILLALTATGDLYARGPAVNSTAWVLYASNVATFDGWGVGGSGTSYTGGVYVTTSGATYQFMSINGNKQGGPSLLTTLAGKSITQVFASDGTYLALASNGTVYAWGGNLDTGRGDPTLQSAVTNAADLEVWGYHVGGGNFYGGGYVITGQPC</sequence>
<feature type="signal peptide" evidence="2">
    <location>
        <begin position="1"/>
        <end position="38"/>
    </location>
</feature>
<protein>
    <recommendedName>
        <fullName evidence="5">Alpha-tubulin suppressor</fullName>
    </recommendedName>
</protein>
<evidence type="ECO:0000256" key="1">
    <source>
        <dbReference type="SAM" id="MobiDB-lite"/>
    </source>
</evidence>
<dbReference type="Pfam" id="PF13540">
    <property type="entry name" value="RCC1_2"/>
    <property type="match status" value="1"/>
</dbReference>
<dbReference type="Proteomes" id="UP000250028">
    <property type="component" value="Unassembled WGS sequence"/>
</dbReference>
<dbReference type="AlphaFoldDB" id="A0A2Y8ZSI5"/>
<dbReference type="InterPro" id="IPR006311">
    <property type="entry name" value="TAT_signal"/>
</dbReference>
<keyword evidence="2" id="KW-0732">Signal</keyword>
<name>A0A2Y8ZSI5_9MICO</name>
<evidence type="ECO:0000313" key="4">
    <source>
        <dbReference type="Proteomes" id="UP000250028"/>
    </source>
</evidence>
<dbReference type="EMBL" id="UESZ01000001">
    <property type="protein sequence ID" value="SSA34924.1"/>
    <property type="molecule type" value="Genomic_DNA"/>
</dbReference>
<evidence type="ECO:0008006" key="5">
    <source>
        <dbReference type="Google" id="ProtNLM"/>
    </source>
</evidence>
<proteinExistence type="predicted"/>